<dbReference type="EMBL" id="AAYY01000006">
    <property type="protein sequence ID" value="EDP43897.1"/>
    <property type="molecule type" value="Genomic_DNA"/>
</dbReference>
<dbReference type="InterPro" id="IPR001199">
    <property type="entry name" value="Cyt_B5-like_heme/steroid-bd"/>
</dbReference>
<dbReference type="PANTHER" id="PTHR46237:SF1">
    <property type="entry name" value="CYTOCHROME B5 REDUCTASE 4"/>
    <property type="match status" value="1"/>
</dbReference>
<evidence type="ECO:0000256" key="1">
    <source>
        <dbReference type="ARBA" id="ARBA00022617"/>
    </source>
</evidence>
<dbReference type="KEGG" id="mgl:MGL_2110"/>
<keyword evidence="2 4" id="KW-0479">Metal-binding</keyword>
<dbReference type="InterPro" id="IPR036400">
    <property type="entry name" value="Cyt_B5-like_heme/steroid_sf"/>
</dbReference>
<dbReference type="GO" id="GO:0004128">
    <property type="term" value="F:cytochrome-b5 reductase activity, acting on NAD(P)H"/>
    <property type="evidence" value="ECO:0007669"/>
    <property type="project" value="TreeGrafter"/>
</dbReference>
<evidence type="ECO:0000256" key="3">
    <source>
        <dbReference type="ARBA" id="ARBA00023004"/>
    </source>
</evidence>
<evidence type="ECO:0000259" key="6">
    <source>
        <dbReference type="PROSITE" id="PS50255"/>
    </source>
</evidence>
<dbReference type="AlphaFoldDB" id="A8Q110"/>
<feature type="region of interest" description="Disordered" evidence="5">
    <location>
        <begin position="54"/>
        <end position="74"/>
    </location>
</feature>
<keyword evidence="1 4" id="KW-0349">Heme</keyword>
<dbReference type="PROSITE" id="PS00191">
    <property type="entry name" value="CYTOCHROME_B5_1"/>
    <property type="match status" value="1"/>
</dbReference>
<proteinExistence type="inferred from homology"/>
<keyword evidence="3 4" id="KW-0408">Iron</keyword>
<dbReference type="InterPro" id="IPR051872">
    <property type="entry name" value="Cytochrome_b5/Flavoprotein_Rdt"/>
</dbReference>
<dbReference type="PROSITE" id="PS50255">
    <property type="entry name" value="CYTOCHROME_B5_2"/>
    <property type="match status" value="1"/>
</dbReference>
<dbReference type="Gene3D" id="3.10.120.10">
    <property type="entry name" value="Cytochrome b5-like heme/steroid binding domain"/>
    <property type="match status" value="1"/>
</dbReference>
<dbReference type="InParanoid" id="A8Q110"/>
<dbReference type="OrthoDB" id="432299at2759"/>
<organism evidence="7 8">
    <name type="scientific">Malassezia globosa (strain ATCC MYA-4612 / CBS 7966)</name>
    <name type="common">Dandruff-associated fungus</name>
    <dbReference type="NCBI Taxonomy" id="425265"/>
    <lineage>
        <taxon>Eukaryota</taxon>
        <taxon>Fungi</taxon>
        <taxon>Dikarya</taxon>
        <taxon>Basidiomycota</taxon>
        <taxon>Ustilaginomycotina</taxon>
        <taxon>Malasseziomycetes</taxon>
        <taxon>Malasseziales</taxon>
        <taxon>Malasseziaceae</taxon>
        <taxon>Malassezia</taxon>
    </lineage>
</organism>
<evidence type="ECO:0000256" key="2">
    <source>
        <dbReference type="ARBA" id="ARBA00022723"/>
    </source>
</evidence>
<comment type="caution">
    <text evidence="7">The sequence shown here is derived from an EMBL/GenBank/DDBJ whole genome shotgun (WGS) entry which is preliminary data.</text>
</comment>
<dbReference type="Proteomes" id="UP000008837">
    <property type="component" value="Unassembled WGS sequence"/>
</dbReference>
<protein>
    <recommendedName>
        <fullName evidence="6">Cytochrome b5 heme-binding domain-containing protein</fullName>
    </recommendedName>
</protein>
<dbReference type="STRING" id="425265.A8Q110"/>
<feature type="domain" description="Cytochrome b5 heme-binding" evidence="6">
    <location>
        <begin position="122"/>
        <end position="184"/>
    </location>
</feature>
<gene>
    <name evidence="7" type="ORF">MGL_2110</name>
</gene>
<sequence length="223" mass="24890">MRTLTTKSNRSVDRGQRTHNHRTKSMAPPVPSIAATDDDDVDNQVPMFPSLNSAQRHVQSHTPKGRSAQSGLSGLRVPAAPGPSRLDIPVARKKVALEPGCSPLDWARLKSTTDLRGGVTTILRITPSELKLHSSPDDAWTAIHGKVYNITPYLKFHPGGVNELMRIAGRDGTRLFFTSVRFEHLENRNFAWAFVGQSSFRHKLFLWDSPRYASLRSDQSQKQ</sequence>
<dbReference type="SUPFAM" id="SSF55856">
    <property type="entry name" value="Cytochrome b5-like heme/steroid binding domain"/>
    <property type="match status" value="1"/>
</dbReference>
<dbReference type="InterPro" id="IPR018506">
    <property type="entry name" value="Cyt_B5_heme-BS"/>
</dbReference>
<comment type="similarity">
    <text evidence="4">Belongs to the cytochrome b5 family.</text>
</comment>
<evidence type="ECO:0000313" key="8">
    <source>
        <dbReference type="Proteomes" id="UP000008837"/>
    </source>
</evidence>
<reference evidence="7 8" key="1">
    <citation type="journal article" date="2007" name="Proc. Natl. Acad. Sci. U.S.A.">
        <title>Dandruff-associated Malassezia genomes reveal convergent and divergent virulence traits shared with plant and human fungal pathogens.</title>
        <authorList>
            <person name="Xu J."/>
            <person name="Saunders C.W."/>
            <person name="Hu P."/>
            <person name="Grant R.A."/>
            <person name="Boekhout T."/>
            <person name="Kuramae E.E."/>
            <person name="Kronstad J.W."/>
            <person name="Deangelis Y.M."/>
            <person name="Reeder N.L."/>
            <person name="Johnstone K.R."/>
            <person name="Leland M."/>
            <person name="Fieno A.M."/>
            <person name="Begley W.M."/>
            <person name="Sun Y."/>
            <person name="Lacey M.P."/>
            <person name="Chaudhary T."/>
            <person name="Keough T."/>
            <person name="Chu L."/>
            <person name="Sears R."/>
            <person name="Yuan B."/>
            <person name="Dawson T.L.Jr."/>
        </authorList>
    </citation>
    <scope>NUCLEOTIDE SEQUENCE [LARGE SCALE GENOMIC DNA]</scope>
    <source>
        <strain evidence="8">ATCC MYA-4612 / CBS 7966</strain>
    </source>
</reference>
<dbReference type="PANTHER" id="PTHR46237">
    <property type="entry name" value="CYTOCHROME B5 REDUCTASE 4 FAMILY MEMBER"/>
    <property type="match status" value="1"/>
</dbReference>
<accession>A8Q110</accession>
<dbReference type="GO" id="GO:0046872">
    <property type="term" value="F:metal ion binding"/>
    <property type="evidence" value="ECO:0007669"/>
    <property type="project" value="UniProtKB-UniRule"/>
</dbReference>
<feature type="region of interest" description="Disordered" evidence="5">
    <location>
        <begin position="1"/>
        <end position="38"/>
    </location>
</feature>
<dbReference type="Pfam" id="PF00173">
    <property type="entry name" value="Cyt-b5"/>
    <property type="match status" value="1"/>
</dbReference>
<dbReference type="GeneID" id="5855418"/>
<dbReference type="RefSeq" id="XP_001731111.1">
    <property type="nucleotide sequence ID" value="XM_001731059.1"/>
</dbReference>
<evidence type="ECO:0000256" key="4">
    <source>
        <dbReference type="RuleBase" id="RU362121"/>
    </source>
</evidence>
<name>A8Q110_MALGO</name>
<evidence type="ECO:0000256" key="5">
    <source>
        <dbReference type="SAM" id="MobiDB-lite"/>
    </source>
</evidence>
<evidence type="ECO:0000313" key="7">
    <source>
        <dbReference type="EMBL" id="EDP43897.1"/>
    </source>
</evidence>
<dbReference type="VEuPathDB" id="FungiDB:MGL_2110"/>
<keyword evidence="8" id="KW-1185">Reference proteome</keyword>
<dbReference type="SMART" id="SM01117">
    <property type="entry name" value="Cyt-b5"/>
    <property type="match status" value="1"/>
</dbReference>
<dbReference type="GO" id="GO:0020037">
    <property type="term" value="F:heme binding"/>
    <property type="evidence" value="ECO:0007669"/>
    <property type="project" value="UniProtKB-UniRule"/>
</dbReference>
<feature type="compositionally biased region" description="Polar residues" evidence="5">
    <location>
        <begin position="54"/>
        <end position="72"/>
    </location>
</feature>
<dbReference type="GO" id="GO:0005737">
    <property type="term" value="C:cytoplasm"/>
    <property type="evidence" value="ECO:0007669"/>
    <property type="project" value="TreeGrafter"/>
</dbReference>